<name>A0ACC1IB56_9FUNG</name>
<dbReference type="EMBL" id="JANBPG010001873">
    <property type="protein sequence ID" value="KAJ1887925.1"/>
    <property type="molecule type" value="Genomic_DNA"/>
</dbReference>
<accession>A0ACC1IB56</accession>
<dbReference type="Proteomes" id="UP001150581">
    <property type="component" value="Unassembled WGS sequence"/>
</dbReference>
<organism evidence="1 2">
    <name type="scientific">Kickxella alabastrina</name>
    <dbReference type="NCBI Taxonomy" id="61397"/>
    <lineage>
        <taxon>Eukaryota</taxon>
        <taxon>Fungi</taxon>
        <taxon>Fungi incertae sedis</taxon>
        <taxon>Zoopagomycota</taxon>
        <taxon>Kickxellomycotina</taxon>
        <taxon>Kickxellomycetes</taxon>
        <taxon>Kickxellales</taxon>
        <taxon>Kickxellaceae</taxon>
        <taxon>Kickxella</taxon>
    </lineage>
</organism>
<gene>
    <name evidence="1" type="ORF">LPJ66_008843</name>
</gene>
<proteinExistence type="predicted"/>
<evidence type="ECO:0000313" key="2">
    <source>
        <dbReference type="Proteomes" id="UP001150581"/>
    </source>
</evidence>
<evidence type="ECO:0000313" key="1">
    <source>
        <dbReference type="EMBL" id="KAJ1887925.1"/>
    </source>
</evidence>
<protein>
    <submittedName>
        <fullName evidence="1">Uncharacterized protein</fullName>
    </submittedName>
</protein>
<reference evidence="1" key="1">
    <citation type="submission" date="2022-07" db="EMBL/GenBank/DDBJ databases">
        <title>Phylogenomic reconstructions and comparative analyses of Kickxellomycotina fungi.</title>
        <authorList>
            <person name="Reynolds N.K."/>
            <person name="Stajich J.E."/>
            <person name="Barry K."/>
            <person name="Grigoriev I.V."/>
            <person name="Crous P."/>
            <person name="Smith M.E."/>
        </authorList>
    </citation>
    <scope>NUCLEOTIDE SEQUENCE</scope>
    <source>
        <strain evidence="1">Benny 63K</strain>
    </source>
</reference>
<comment type="caution">
    <text evidence="1">The sequence shown here is derived from an EMBL/GenBank/DDBJ whole genome shotgun (WGS) entry which is preliminary data.</text>
</comment>
<sequence length="669" mass="72632">MALENGEVRTHAFKQTLADSNKLYQQLFRYVVLAVARVDISRSQSQYVFYQDLVGMLLDVFASQLAASSISTANNLFVCELLDVVGPSTVFNIGSTQADEIVCALLLNAIEAPTIPSTQGLVQSAYSYLFSRQYTAHSKQTEQYSLFLLLLLISAPPSNGGSRNPYLQTLESLANTSEGVLKIDRCAVPFQKLFAKIVAELHSIEWTALFQTLVARNEAFRTYALARTDADTLIVPLLKRISAATALPFSSSFAHGHGSAVAGSVSGAGSGKRRGDKHVAAPNFVTVVSEVTHHQKQQQQQSQQFSGAWTMPSTSPPLGPPTTAPTMGSATILGAVLPTSTATSSTISSNNGSNNGSSGAPPNSPGIRLRQSAMLPYSLVPETVPYVHLYLWLDILLVLSSDAQFVEQLQRTMIDFWPATPHPLHKPPLSHCLVVESMRIFQLNLMLLKDSQVHKLSLGILVNVLSRSTAIPSAIAQKLIKLFEMIHKRYSKLAVLHPDNSKHGGEPTEDLDEQGVYAQTLSTLLALFCHLSNTNNPQFIYGVLQAREILSAFAEPTKASSSGNADGLIGRAMRVAAELRVRVAYFHARIAALPSPQQAKDILALVESVVANDHGDSETQVDLLSRVPDDSEWSAFMLPLVWELLLTSTVASVAEGKTPLLEEFENLVM</sequence>
<keyword evidence="2" id="KW-1185">Reference proteome</keyword>